<evidence type="ECO:0000313" key="6">
    <source>
        <dbReference type="Proteomes" id="UP001642409"/>
    </source>
</evidence>
<name>A0AA86UXY5_9EUKA</name>
<evidence type="ECO:0000256" key="1">
    <source>
        <dbReference type="SAM" id="SignalP"/>
    </source>
</evidence>
<proteinExistence type="predicted"/>
<dbReference type="AlphaFoldDB" id="A0AA86UXY5"/>
<dbReference type="EMBL" id="CAXDID020000043">
    <property type="protein sequence ID" value="CAL6001322.1"/>
    <property type="molecule type" value="Genomic_DNA"/>
</dbReference>
<evidence type="ECO:0000313" key="5">
    <source>
        <dbReference type="EMBL" id="CAL6001322.1"/>
    </source>
</evidence>
<evidence type="ECO:0000313" key="3">
    <source>
        <dbReference type="EMBL" id="CAI9976405.1"/>
    </source>
</evidence>
<organism evidence="3">
    <name type="scientific">Hexamita inflata</name>
    <dbReference type="NCBI Taxonomy" id="28002"/>
    <lineage>
        <taxon>Eukaryota</taxon>
        <taxon>Metamonada</taxon>
        <taxon>Diplomonadida</taxon>
        <taxon>Hexamitidae</taxon>
        <taxon>Hexamitinae</taxon>
        <taxon>Hexamita</taxon>
    </lineage>
</organism>
<dbReference type="EMBL" id="CATOUU010001173">
    <property type="protein sequence ID" value="CAI9976405.1"/>
    <property type="molecule type" value="Genomic_DNA"/>
</dbReference>
<reference evidence="4 6" key="2">
    <citation type="submission" date="2024-07" db="EMBL/GenBank/DDBJ databases">
        <authorList>
            <person name="Akdeniz Z."/>
        </authorList>
    </citation>
    <scope>NUCLEOTIDE SEQUENCE [LARGE SCALE GENOMIC DNA]</scope>
</reference>
<dbReference type="Proteomes" id="UP001642409">
    <property type="component" value="Unassembled WGS sequence"/>
</dbReference>
<keyword evidence="6" id="KW-1185">Reference proteome</keyword>
<protein>
    <submittedName>
        <fullName evidence="4">Hypothetical_protein</fullName>
    </submittedName>
</protein>
<keyword evidence="1" id="KW-0732">Signal</keyword>
<comment type="caution">
    <text evidence="3">The sequence shown here is derived from an EMBL/GenBank/DDBJ whole genome shotgun (WGS) entry which is preliminary data.</text>
</comment>
<sequence>MVFVAITILCFFYFEVLRQLQAQQQYNYKSIHSDHILSCSFYTEQCKLDNIICLKSIICYHALSQCKSSFRKYFAACQMINDRHYKATQPFVYNLYSRVEDSCFLRIRMSRIFLQGRRACQIKTMQHLNSVILCLQRWLEEVLQQFSAALVVQYSITKVCSCTIFIKNVDDTDSYQI</sequence>
<dbReference type="EMBL" id="CATOUU010001173">
    <property type="protein sequence ID" value="CAI9976403.1"/>
    <property type="molecule type" value="Genomic_DNA"/>
</dbReference>
<reference evidence="3" key="1">
    <citation type="submission" date="2023-06" db="EMBL/GenBank/DDBJ databases">
        <authorList>
            <person name="Kurt Z."/>
        </authorList>
    </citation>
    <scope>NUCLEOTIDE SEQUENCE</scope>
</reference>
<evidence type="ECO:0000313" key="4">
    <source>
        <dbReference type="EMBL" id="CAL6001318.1"/>
    </source>
</evidence>
<accession>A0AA86UXY5</accession>
<gene>
    <name evidence="4" type="ORF">HINF_LOCUS17384</name>
    <name evidence="5" type="ORF">HINF_LOCUS17386</name>
    <name evidence="2" type="ORF">HINF_LOCUS64048</name>
    <name evidence="3" type="ORF">HINF_LOCUS64050</name>
</gene>
<evidence type="ECO:0000313" key="2">
    <source>
        <dbReference type="EMBL" id="CAI9976403.1"/>
    </source>
</evidence>
<dbReference type="EMBL" id="CAXDID020000043">
    <property type="protein sequence ID" value="CAL6001318.1"/>
    <property type="molecule type" value="Genomic_DNA"/>
</dbReference>
<feature type="chain" id="PRO_5044705061" evidence="1">
    <location>
        <begin position="23"/>
        <end position="177"/>
    </location>
</feature>
<feature type="signal peptide" evidence="1">
    <location>
        <begin position="1"/>
        <end position="22"/>
    </location>
</feature>